<dbReference type="Gene3D" id="3.30.40.10">
    <property type="entry name" value="Zinc/RING finger domain, C3HC4 (zinc finger)"/>
    <property type="match status" value="1"/>
</dbReference>
<evidence type="ECO:0000313" key="7">
    <source>
        <dbReference type="Proteomes" id="UP000515154"/>
    </source>
</evidence>
<organism evidence="7 8">
    <name type="scientific">Octopus sinensis</name>
    <name type="common">East Asian common octopus</name>
    <dbReference type="NCBI Taxonomy" id="2607531"/>
    <lineage>
        <taxon>Eukaryota</taxon>
        <taxon>Metazoa</taxon>
        <taxon>Spiralia</taxon>
        <taxon>Lophotrochozoa</taxon>
        <taxon>Mollusca</taxon>
        <taxon>Cephalopoda</taxon>
        <taxon>Coleoidea</taxon>
        <taxon>Octopodiformes</taxon>
        <taxon>Octopoda</taxon>
        <taxon>Incirrata</taxon>
        <taxon>Octopodidae</taxon>
        <taxon>Octopus</taxon>
    </lineage>
</organism>
<name>A0A6P7SPI1_9MOLL</name>
<keyword evidence="1 3" id="KW-0479">Metal-binding</keyword>
<dbReference type="Pfam" id="PF15926">
    <property type="entry name" value="RNF220"/>
    <property type="match status" value="1"/>
</dbReference>
<feature type="compositionally biased region" description="Polar residues" evidence="5">
    <location>
        <begin position="202"/>
        <end position="211"/>
    </location>
</feature>
<dbReference type="InterPro" id="IPR031824">
    <property type="entry name" value="RNF220_mid"/>
</dbReference>
<evidence type="ECO:0000256" key="2">
    <source>
        <dbReference type="ARBA" id="ARBA00022833"/>
    </source>
</evidence>
<dbReference type="Proteomes" id="UP000515154">
    <property type="component" value="Linkage group LG8"/>
</dbReference>
<evidence type="ECO:0000256" key="5">
    <source>
        <dbReference type="SAM" id="MobiDB-lite"/>
    </source>
</evidence>
<keyword evidence="4" id="KW-0175">Coiled coil</keyword>
<keyword evidence="7" id="KW-1185">Reference proteome</keyword>
<dbReference type="PANTHER" id="PTHR13459:SF1">
    <property type="entry name" value="E3 UBIQUITIN-PROTEIN LIGASE RNF220 ISOFORM X1"/>
    <property type="match status" value="1"/>
</dbReference>
<feature type="region of interest" description="Disordered" evidence="5">
    <location>
        <begin position="55"/>
        <end position="83"/>
    </location>
</feature>
<gene>
    <name evidence="8" type="primary">LOC115215159</name>
</gene>
<feature type="domain" description="RING-type" evidence="6">
    <location>
        <begin position="553"/>
        <end position="592"/>
    </location>
</feature>
<feature type="compositionally biased region" description="Basic and acidic residues" evidence="5">
    <location>
        <begin position="184"/>
        <end position="200"/>
    </location>
</feature>
<protein>
    <submittedName>
        <fullName evidence="8">E3 ubiquitin-protein ligase Rnf220 isoform X1</fullName>
    </submittedName>
</protein>
<sequence>MSNVSNFAMFRLNLWTKPFLGVAPQGTSGGRGMDSSSFVPNPLTSPALMVLASTSDSGHDTNRLSSSHHFSGQNVDKDPTPGASFSTSSFMYRPGEPFAPPLYAPLPPYVQSNHLDRGVSIINSGGGSAFRPVASSSDCGVDEYQSAFLPTKKSKQEESSALTTLYNHCNNASERLVEQASFGHSREEKSSHTTVKEERPSSLCSGSCDTNSESHSESGDHTERATPDEGRNLRKQRRRNILDGQTPCCPVCGLTLRAGEFEAHLSLEIDKIEKLSRVNRRSRESTLQNRKNLLCQNPLGRKGKDSPTIEAASQQRYETYQRIKCNRQSRLSSRSRNKKKRPEEAVCPICNEKLSGTAQELNEHAELCLKKKEQITEDDHVDVEGDDSGEQYEEYTWAGQTRIRATTMLQGGFAGSGFQLSSSRLSVDDDIDLNVDGDDSEQYGKPQYSEVDIIPCSADEPEEDRERQALRGAMLGTTIGSMMELSNSTERGEHKFEPEPSCYQPYNQAVDQGSTSHNFDPRNANNSSQRIISALKCRLKEKEEEKTEEKHKCLICMESYKVPLTSVQCWHVHCEQCWLRTLGAKKLCPQCNMITSPSDLRRIFL</sequence>
<dbReference type="InterPro" id="IPR013083">
    <property type="entry name" value="Znf_RING/FYVE/PHD"/>
</dbReference>
<dbReference type="InterPro" id="IPR001841">
    <property type="entry name" value="Znf_RING"/>
</dbReference>
<evidence type="ECO:0000313" key="8">
    <source>
        <dbReference type="RefSeq" id="XP_029640194.1"/>
    </source>
</evidence>
<evidence type="ECO:0000256" key="3">
    <source>
        <dbReference type="PROSITE-ProRule" id="PRU00175"/>
    </source>
</evidence>
<evidence type="ECO:0000259" key="6">
    <source>
        <dbReference type="PROSITE" id="PS50089"/>
    </source>
</evidence>
<dbReference type="RefSeq" id="XP_029640194.1">
    <property type="nucleotide sequence ID" value="XM_029784334.2"/>
</dbReference>
<dbReference type="CDD" id="cd16563">
    <property type="entry name" value="RING-HC_RNF220"/>
    <property type="match status" value="1"/>
</dbReference>
<accession>A0A6P7SPI1</accession>
<dbReference type="AlphaFoldDB" id="A0A6P7SPI1"/>
<dbReference type="KEGG" id="osn:115215159"/>
<reference evidence="8" key="1">
    <citation type="submission" date="2025-08" db="UniProtKB">
        <authorList>
            <consortium name="RefSeq"/>
        </authorList>
    </citation>
    <scope>IDENTIFICATION</scope>
</reference>
<feature type="compositionally biased region" description="Basic and acidic residues" evidence="5">
    <location>
        <begin position="212"/>
        <end position="232"/>
    </location>
</feature>
<dbReference type="PROSITE" id="PS50089">
    <property type="entry name" value="ZF_RING_2"/>
    <property type="match status" value="1"/>
</dbReference>
<keyword evidence="1 3" id="KW-0863">Zinc-finger</keyword>
<dbReference type="SUPFAM" id="SSF57850">
    <property type="entry name" value="RING/U-box"/>
    <property type="match status" value="1"/>
</dbReference>
<dbReference type="GO" id="GO:0061630">
    <property type="term" value="F:ubiquitin protein ligase activity"/>
    <property type="evidence" value="ECO:0007669"/>
    <property type="project" value="TreeGrafter"/>
</dbReference>
<dbReference type="GO" id="GO:0008270">
    <property type="term" value="F:zinc ion binding"/>
    <property type="evidence" value="ECO:0007669"/>
    <property type="project" value="UniProtKB-KW"/>
</dbReference>
<dbReference type="InterPro" id="IPR040178">
    <property type="entry name" value="RNF220_RING"/>
</dbReference>
<proteinExistence type="predicted"/>
<feature type="region of interest" description="Disordered" evidence="5">
    <location>
        <begin position="179"/>
        <end position="239"/>
    </location>
</feature>
<dbReference type="GO" id="GO:0016567">
    <property type="term" value="P:protein ubiquitination"/>
    <property type="evidence" value="ECO:0007669"/>
    <property type="project" value="TreeGrafter"/>
</dbReference>
<dbReference type="InterPro" id="IPR052443">
    <property type="entry name" value="E3_ubiq-ligase_RNF220-like"/>
</dbReference>
<feature type="compositionally biased region" description="Polar residues" evidence="5">
    <location>
        <begin position="63"/>
        <end position="74"/>
    </location>
</feature>
<evidence type="ECO:0000256" key="1">
    <source>
        <dbReference type="ARBA" id="ARBA00022771"/>
    </source>
</evidence>
<dbReference type="PANTHER" id="PTHR13459">
    <property type="entry name" value="E3 UBIQUITIN-PROTEIN LIGASE RNF220 ISOFORM X1"/>
    <property type="match status" value="1"/>
</dbReference>
<evidence type="ECO:0000256" key="4">
    <source>
        <dbReference type="SAM" id="Coils"/>
    </source>
</evidence>
<dbReference type="Pfam" id="PF13923">
    <property type="entry name" value="zf-C3HC4_2"/>
    <property type="match status" value="1"/>
</dbReference>
<feature type="coiled-coil region" evidence="4">
    <location>
        <begin position="525"/>
        <end position="552"/>
    </location>
</feature>
<keyword evidence="2" id="KW-0862">Zinc</keyword>